<organism evidence="3 4">
    <name type="scientific">Micromonospora inositola</name>
    <dbReference type="NCBI Taxonomy" id="47865"/>
    <lineage>
        <taxon>Bacteria</taxon>
        <taxon>Bacillati</taxon>
        <taxon>Actinomycetota</taxon>
        <taxon>Actinomycetes</taxon>
        <taxon>Micromonosporales</taxon>
        <taxon>Micromonosporaceae</taxon>
        <taxon>Micromonospora</taxon>
    </lineage>
</organism>
<dbReference type="PRINTS" id="PR00080">
    <property type="entry name" value="SDRFAMILY"/>
</dbReference>
<proteinExistence type="inferred from homology"/>
<comment type="similarity">
    <text evidence="1">Belongs to the short-chain dehydrogenases/reductases (SDR) family.</text>
</comment>
<dbReference type="PANTHER" id="PTHR42760:SF133">
    <property type="entry name" value="3-OXOACYL-[ACYL-CARRIER-PROTEIN] REDUCTASE"/>
    <property type="match status" value="1"/>
</dbReference>
<dbReference type="PRINTS" id="PR00081">
    <property type="entry name" value="GDHRDH"/>
</dbReference>
<gene>
    <name evidence="3" type="ORF">GA0070613_4605</name>
</gene>
<accession>A0A1C5JFZ6</accession>
<evidence type="ECO:0000313" key="4">
    <source>
        <dbReference type="Proteomes" id="UP000198221"/>
    </source>
</evidence>
<dbReference type="Gene3D" id="3.40.50.720">
    <property type="entry name" value="NAD(P)-binding Rossmann-like Domain"/>
    <property type="match status" value="1"/>
</dbReference>
<dbReference type="GO" id="GO:0016616">
    <property type="term" value="F:oxidoreductase activity, acting on the CH-OH group of donors, NAD or NADP as acceptor"/>
    <property type="evidence" value="ECO:0007669"/>
    <property type="project" value="TreeGrafter"/>
</dbReference>
<evidence type="ECO:0000313" key="3">
    <source>
        <dbReference type="EMBL" id="SCG69428.1"/>
    </source>
</evidence>
<name>A0A1C5JFZ6_9ACTN</name>
<evidence type="ECO:0000256" key="2">
    <source>
        <dbReference type="ARBA" id="ARBA00023002"/>
    </source>
</evidence>
<dbReference type="RefSeq" id="WP_089014129.1">
    <property type="nucleotide sequence ID" value="NZ_LT607754.1"/>
</dbReference>
<dbReference type="PROSITE" id="PS00061">
    <property type="entry name" value="ADH_SHORT"/>
    <property type="match status" value="1"/>
</dbReference>
<reference evidence="4" key="1">
    <citation type="submission" date="2016-06" db="EMBL/GenBank/DDBJ databases">
        <authorList>
            <person name="Varghese N."/>
            <person name="Submissions Spin"/>
        </authorList>
    </citation>
    <scope>NUCLEOTIDE SEQUENCE [LARGE SCALE GENOMIC DNA]</scope>
    <source>
        <strain evidence="4">DSM 43819</strain>
    </source>
</reference>
<dbReference type="SUPFAM" id="SSF51735">
    <property type="entry name" value="NAD(P)-binding Rossmann-fold domains"/>
    <property type="match status" value="1"/>
</dbReference>
<keyword evidence="4" id="KW-1185">Reference proteome</keyword>
<dbReference type="Proteomes" id="UP000198221">
    <property type="component" value="Chromosome I"/>
</dbReference>
<dbReference type="AlphaFoldDB" id="A0A1C5JFZ6"/>
<keyword evidence="2" id="KW-0560">Oxidoreductase</keyword>
<dbReference type="EMBL" id="LT607754">
    <property type="protein sequence ID" value="SCG69428.1"/>
    <property type="molecule type" value="Genomic_DNA"/>
</dbReference>
<dbReference type="InterPro" id="IPR002347">
    <property type="entry name" value="SDR_fam"/>
</dbReference>
<dbReference type="PANTHER" id="PTHR42760">
    <property type="entry name" value="SHORT-CHAIN DEHYDROGENASES/REDUCTASES FAMILY MEMBER"/>
    <property type="match status" value="1"/>
</dbReference>
<evidence type="ECO:0000256" key="1">
    <source>
        <dbReference type="ARBA" id="ARBA00006484"/>
    </source>
</evidence>
<sequence length="247" mass="25440">MPTRPSFVVTGGARGVGRAITERLARDGQVVVLDVTGQLAWQHERIVLVTGDARDPETAQRAAATAEATGPLLGWVNNAAIFRDAGLGDASAAQILDLVTANLALALTGCHTAVNHFLARERDGAIVNVSSHQAQRPVRGALPYATAKAAVEGLTRAVAVDHGSAGIRTNAVALGSIATDRFEQYRAQHPEVDVQMAALHPLGRVGDPSEVADAVAFLLSPAAGFVNGVVLAVDGGRAANGLDPEAT</sequence>
<dbReference type="Pfam" id="PF13561">
    <property type="entry name" value="adh_short_C2"/>
    <property type="match status" value="1"/>
</dbReference>
<dbReference type="OrthoDB" id="7064009at2"/>
<dbReference type="InterPro" id="IPR020904">
    <property type="entry name" value="Sc_DH/Rdtase_CS"/>
</dbReference>
<protein>
    <submittedName>
        <fullName evidence="3">NAD(P)-dependent dehydrogenase, short-chain alcohol dehydrogenase family</fullName>
    </submittedName>
</protein>
<dbReference type="CDD" id="cd05233">
    <property type="entry name" value="SDR_c"/>
    <property type="match status" value="1"/>
</dbReference>
<dbReference type="InterPro" id="IPR036291">
    <property type="entry name" value="NAD(P)-bd_dom_sf"/>
</dbReference>